<protein>
    <recommendedName>
        <fullName evidence="3">Zn(2)-C6 fungal-type domain-containing protein</fullName>
    </recommendedName>
</protein>
<evidence type="ECO:0000256" key="2">
    <source>
        <dbReference type="SAM" id="MobiDB-lite"/>
    </source>
</evidence>
<dbReference type="GO" id="GO:0000981">
    <property type="term" value="F:DNA-binding transcription factor activity, RNA polymerase II-specific"/>
    <property type="evidence" value="ECO:0007669"/>
    <property type="project" value="InterPro"/>
</dbReference>
<keyword evidence="1" id="KW-0539">Nucleus</keyword>
<dbReference type="InterPro" id="IPR001138">
    <property type="entry name" value="Zn2Cys6_DnaBD"/>
</dbReference>
<feature type="compositionally biased region" description="Low complexity" evidence="2">
    <location>
        <begin position="339"/>
        <end position="357"/>
    </location>
</feature>
<accession>A0AAE0LW62</accession>
<gene>
    <name evidence="4" type="ORF">B0H64DRAFT_472740</name>
</gene>
<feature type="compositionally biased region" description="Polar residues" evidence="2">
    <location>
        <begin position="321"/>
        <end position="332"/>
    </location>
</feature>
<comment type="caution">
    <text evidence="4">The sequence shown here is derived from an EMBL/GenBank/DDBJ whole genome shotgun (WGS) entry which is preliminary data.</text>
</comment>
<proteinExistence type="predicted"/>
<dbReference type="Gene3D" id="4.10.240.10">
    <property type="entry name" value="Zn(2)-C6 fungal-type DNA-binding domain"/>
    <property type="match status" value="1"/>
</dbReference>
<dbReference type="InterPro" id="IPR036864">
    <property type="entry name" value="Zn2-C6_fun-type_DNA-bd_sf"/>
</dbReference>
<dbReference type="SUPFAM" id="SSF57701">
    <property type="entry name" value="Zn2/Cys6 DNA-binding domain"/>
    <property type="match status" value="1"/>
</dbReference>
<dbReference type="GO" id="GO:0008270">
    <property type="term" value="F:zinc ion binding"/>
    <property type="evidence" value="ECO:0007669"/>
    <property type="project" value="InterPro"/>
</dbReference>
<evidence type="ECO:0000313" key="4">
    <source>
        <dbReference type="EMBL" id="KAK3299645.1"/>
    </source>
</evidence>
<reference evidence="4" key="2">
    <citation type="submission" date="2023-06" db="EMBL/GenBank/DDBJ databases">
        <authorList>
            <consortium name="Lawrence Berkeley National Laboratory"/>
            <person name="Haridas S."/>
            <person name="Hensen N."/>
            <person name="Bonometti L."/>
            <person name="Westerberg I."/>
            <person name="Brannstrom I.O."/>
            <person name="Guillou S."/>
            <person name="Cros-Aarteil S."/>
            <person name="Calhoun S."/>
            <person name="Kuo A."/>
            <person name="Mondo S."/>
            <person name="Pangilinan J."/>
            <person name="Riley R."/>
            <person name="Labutti K."/>
            <person name="Andreopoulos B."/>
            <person name="Lipzen A."/>
            <person name="Chen C."/>
            <person name="Yanf M."/>
            <person name="Daum C."/>
            <person name="Ng V."/>
            <person name="Clum A."/>
            <person name="Steindorff A."/>
            <person name="Ohm R."/>
            <person name="Martin F."/>
            <person name="Silar P."/>
            <person name="Natvig D."/>
            <person name="Lalanne C."/>
            <person name="Gautier V."/>
            <person name="Ament-Velasquez S.L."/>
            <person name="Kruys A."/>
            <person name="Hutchinson M.I."/>
            <person name="Powell A.J."/>
            <person name="Barry K."/>
            <person name="Miller A.N."/>
            <person name="Grigoriev I.V."/>
            <person name="Debuchy R."/>
            <person name="Gladieux P."/>
            <person name="Thoren M.H."/>
            <person name="Johannesson H."/>
        </authorList>
    </citation>
    <scope>NUCLEOTIDE SEQUENCE</scope>
    <source>
        <strain evidence="4">CBS 168.71</strain>
    </source>
</reference>
<feature type="region of interest" description="Disordered" evidence="2">
    <location>
        <begin position="402"/>
        <end position="422"/>
    </location>
</feature>
<evidence type="ECO:0000259" key="3">
    <source>
        <dbReference type="PROSITE" id="PS50048"/>
    </source>
</evidence>
<dbReference type="EMBL" id="JAUEPN010000002">
    <property type="protein sequence ID" value="KAK3299645.1"/>
    <property type="molecule type" value="Genomic_DNA"/>
</dbReference>
<dbReference type="Proteomes" id="UP001278766">
    <property type="component" value="Unassembled WGS sequence"/>
</dbReference>
<sequence>MPPLRASCDRCRGLKLRCVPSSDTATSPCQRCVRAKIPNSCVFSQRSRTGRSARHGSCSSVSDGQMKKAGNSSSRKDRGRWLPGTSTFVLGTADQSELELPPDPPASETNQPPTTPTLVSPTNQLSTLHLEDTVAGPTLTTASLLGTALTDPWAADTEDTSLGEFFGDAAVCESLNYLFRADADVSCLPESSNSSDPGDMMTAMETEFSFDPLSANDFDHQDFYVPPAGPLAFENNNNNNTANGSPNTMDVDIFPAPKKPGPVVDLTTLLAEMSRYENRLSKLSASGNTDDIDDYPIGDALFLSQRFFAIVADYTADSARPNHSCTPSISDSSADELVPPTGTGRTTTTTTTTTPSTNRPQPLDMLLPTLTCYSTLTRIYSSIFGFLLEHLTRTMPPLAGSGMSHAAHSGGGGSHWHAARRAGGGAHPLKTNMHAYRGLRLGQLREMCLCTGWDPAPRAKSAVSMLLYSLGGAESVLDLPPDLRVARRAGAATWRGDAGGKDGNGRLGRGVLPFEDGGCLHLSLRDQARELRQKVEDVNGLLNELL</sequence>
<dbReference type="GeneID" id="87844902"/>
<name>A0AAE0LW62_9PEZI</name>
<dbReference type="CDD" id="cd00067">
    <property type="entry name" value="GAL4"/>
    <property type="match status" value="1"/>
</dbReference>
<feature type="region of interest" description="Disordered" evidence="2">
    <location>
        <begin position="45"/>
        <end position="121"/>
    </location>
</feature>
<evidence type="ECO:0000256" key="1">
    <source>
        <dbReference type="ARBA" id="ARBA00023242"/>
    </source>
</evidence>
<feature type="compositionally biased region" description="Polar residues" evidence="2">
    <location>
        <begin position="107"/>
        <end position="121"/>
    </location>
</feature>
<keyword evidence="5" id="KW-1185">Reference proteome</keyword>
<dbReference type="PROSITE" id="PS00463">
    <property type="entry name" value="ZN2_CY6_FUNGAL_1"/>
    <property type="match status" value="1"/>
</dbReference>
<feature type="region of interest" description="Disordered" evidence="2">
    <location>
        <begin position="319"/>
        <end position="361"/>
    </location>
</feature>
<organism evidence="4 5">
    <name type="scientific">Chaetomium fimeti</name>
    <dbReference type="NCBI Taxonomy" id="1854472"/>
    <lineage>
        <taxon>Eukaryota</taxon>
        <taxon>Fungi</taxon>
        <taxon>Dikarya</taxon>
        <taxon>Ascomycota</taxon>
        <taxon>Pezizomycotina</taxon>
        <taxon>Sordariomycetes</taxon>
        <taxon>Sordariomycetidae</taxon>
        <taxon>Sordariales</taxon>
        <taxon>Chaetomiaceae</taxon>
        <taxon>Chaetomium</taxon>
    </lineage>
</organism>
<dbReference type="PROSITE" id="PS50048">
    <property type="entry name" value="ZN2_CY6_FUNGAL_2"/>
    <property type="match status" value="1"/>
</dbReference>
<dbReference type="RefSeq" id="XP_062663159.1">
    <property type="nucleotide sequence ID" value="XM_062807954.1"/>
</dbReference>
<reference evidence="4" key="1">
    <citation type="journal article" date="2023" name="Mol. Phylogenet. Evol.">
        <title>Genome-scale phylogeny and comparative genomics of the fungal order Sordariales.</title>
        <authorList>
            <person name="Hensen N."/>
            <person name="Bonometti L."/>
            <person name="Westerberg I."/>
            <person name="Brannstrom I.O."/>
            <person name="Guillou S."/>
            <person name="Cros-Aarteil S."/>
            <person name="Calhoun S."/>
            <person name="Haridas S."/>
            <person name="Kuo A."/>
            <person name="Mondo S."/>
            <person name="Pangilinan J."/>
            <person name="Riley R."/>
            <person name="LaButti K."/>
            <person name="Andreopoulos B."/>
            <person name="Lipzen A."/>
            <person name="Chen C."/>
            <person name="Yan M."/>
            <person name="Daum C."/>
            <person name="Ng V."/>
            <person name="Clum A."/>
            <person name="Steindorff A."/>
            <person name="Ohm R.A."/>
            <person name="Martin F."/>
            <person name="Silar P."/>
            <person name="Natvig D.O."/>
            <person name="Lalanne C."/>
            <person name="Gautier V."/>
            <person name="Ament-Velasquez S.L."/>
            <person name="Kruys A."/>
            <person name="Hutchinson M.I."/>
            <person name="Powell A.J."/>
            <person name="Barry K."/>
            <person name="Miller A.N."/>
            <person name="Grigoriev I.V."/>
            <person name="Debuchy R."/>
            <person name="Gladieux P."/>
            <person name="Hiltunen Thoren M."/>
            <person name="Johannesson H."/>
        </authorList>
    </citation>
    <scope>NUCLEOTIDE SEQUENCE</scope>
    <source>
        <strain evidence="4">CBS 168.71</strain>
    </source>
</reference>
<dbReference type="SMART" id="SM00066">
    <property type="entry name" value="GAL4"/>
    <property type="match status" value="1"/>
</dbReference>
<feature type="compositionally biased region" description="Polar residues" evidence="2">
    <location>
        <begin position="84"/>
        <end position="95"/>
    </location>
</feature>
<feature type="domain" description="Zn(2)-C6 fungal-type" evidence="3">
    <location>
        <begin position="7"/>
        <end position="43"/>
    </location>
</feature>
<dbReference type="AlphaFoldDB" id="A0AAE0LW62"/>
<evidence type="ECO:0000313" key="5">
    <source>
        <dbReference type="Proteomes" id="UP001278766"/>
    </source>
</evidence>